<accession>A0A7X0F309</accession>
<feature type="domain" description="N-acetyltransferase" evidence="1">
    <location>
        <begin position="10"/>
        <end position="173"/>
    </location>
</feature>
<dbReference type="Pfam" id="PF13302">
    <property type="entry name" value="Acetyltransf_3"/>
    <property type="match status" value="1"/>
</dbReference>
<comment type="caution">
    <text evidence="2">The sequence shown here is derived from an EMBL/GenBank/DDBJ whole genome shotgun (WGS) entry which is preliminary data.</text>
</comment>
<reference evidence="2 3" key="1">
    <citation type="submission" date="2020-08" db="EMBL/GenBank/DDBJ databases">
        <title>Sequencing the genomes of 1000 actinobacteria strains.</title>
        <authorList>
            <person name="Klenk H.-P."/>
        </authorList>
    </citation>
    <scope>NUCLEOTIDE SEQUENCE [LARGE SCALE GENOMIC DNA]</scope>
    <source>
        <strain evidence="2 3">DSM 45913</strain>
    </source>
</reference>
<dbReference type="Gene3D" id="3.40.630.30">
    <property type="match status" value="1"/>
</dbReference>
<evidence type="ECO:0000313" key="2">
    <source>
        <dbReference type="EMBL" id="MBB6352189.1"/>
    </source>
</evidence>
<sequence length="181" mass="20173">METYLTTDRLVLRRFTDADADDLFALHNDPGVMRFLNGGKPTPREVIVRETLPAFVASGFFAAVEKSTGAFAGWFHLRAARGGSPDEPELGYRLHQAYWGRGFATEGSLALIDKAFAELGARRVFAQTMAVNLGSRRVMEKCGLRHVRTFFGDWPDVIDGSEEGEVEYELLRADWEALRAG</sequence>
<dbReference type="InterPro" id="IPR016181">
    <property type="entry name" value="Acyl_CoA_acyltransferase"/>
</dbReference>
<organism evidence="2 3">
    <name type="scientific">Nonomuraea muscovyensis</name>
    <dbReference type="NCBI Taxonomy" id="1124761"/>
    <lineage>
        <taxon>Bacteria</taxon>
        <taxon>Bacillati</taxon>
        <taxon>Actinomycetota</taxon>
        <taxon>Actinomycetes</taxon>
        <taxon>Streptosporangiales</taxon>
        <taxon>Streptosporangiaceae</taxon>
        <taxon>Nonomuraea</taxon>
    </lineage>
</organism>
<protein>
    <submittedName>
        <fullName evidence="2">RimJ/RimL family protein N-acetyltransferase</fullName>
    </submittedName>
</protein>
<dbReference type="Proteomes" id="UP000583800">
    <property type="component" value="Unassembled WGS sequence"/>
</dbReference>
<dbReference type="PANTHER" id="PTHR43792">
    <property type="entry name" value="GNAT FAMILY, PUTATIVE (AFU_ORTHOLOGUE AFUA_3G00765)-RELATED-RELATED"/>
    <property type="match status" value="1"/>
</dbReference>
<dbReference type="PANTHER" id="PTHR43792:SF16">
    <property type="entry name" value="N-ACETYLTRANSFERASE DOMAIN-CONTAINING PROTEIN"/>
    <property type="match status" value="1"/>
</dbReference>
<evidence type="ECO:0000259" key="1">
    <source>
        <dbReference type="PROSITE" id="PS51186"/>
    </source>
</evidence>
<proteinExistence type="predicted"/>
<dbReference type="RefSeq" id="WP_185089924.1">
    <property type="nucleotide sequence ID" value="NZ_JACHJB010000005.1"/>
</dbReference>
<name>A0A7X0F309_9ACTN</name>
<dbReference type="GO" id="GO:0016747">
    <property type="term" value="F:acyltransferase activity, transferring groups other than amino-acyl groups"/>
    <property type="evidence" value="ECO:0007669"/>
    <property type="project" value="InterPro"/>
</dbReference>
<keyword evidence="3" id="KW-1185">Reference proteome</keyword>
<dbReference type="SUPFAM" id="SSF55729">
    <property type="entry name" value="Acyl-CoA N-acyltransferases (Nat)"/>
    <property type="match status" value="1"/>
</dbReference>
<dbReference type="AlphaFoldDB" id="A0A7X0F309"/>
<gene>
    <name evidence="2" type="ORF">FHU36_008785</name>
</gene>
<dbReference type="InterPro" id="IPR051531">
    <property type="entry name" value="N-acetyltransferase"/>
</dbReference>
<dbReference type="PROSITE" id="PS51186">
    <property type="entry name" value="GNAT"/>
    <property type="match status" value="1"/>
</dbReference>
<dbReference type="EMBL" id="JACHJB010000005">
    <property type="protein sequence ID" value="MBB6352189.1"/>
    <property type="molecule type" value="Genomic_DNA"/>
</dbReference>
<evidence type="ECO:0000313" key="3">
    <source>
        <dbReference type="Proteomes" id="UP000583800"/>
    </source>
</evidence>
<dbReference type="InterPro" id="IPR000182">
    <property type="entry name" value="GNAT_dom"/>
</dbReference>
<keyword evidence="2" id="KW-0808">Transferase</keyword>